<protein>
    <submittedName>
        <fullName evidence="2">MULE transposase domain-containing protein</fullName>
    </submittedName>
</protein>
<dbReference type="WBParaSite" id="PSAMB.scaffold3065size19800.g20262.t1">
    <property type="protein sequence ID" value="PSAMB.scaffold3065size19800.g20262.t1"/>
    <property type="gene ID" value="PSAMB.scaffold3065size19800.g20262"/>
</dbReference>
<evidence type="ECO:0000313" key="1">
    <source>
        <dbReference type="Proteomes" id="UP000887566"/>
    </source>
</evidence>
<keyword evidence="1" id="KW-1185">Reference proteome</keyword>
<dbReference type="Proteomes" id="UP000887566">
    <property type="component" value="Unplaced"/>
</dbReference>
<reference evidence="2" key="1">
    <citation type="submission" date="2022-11" db="UniProtKB">
        <authorList>
            <consortium name="WormBaseParasite"/>
        </authorList>
    </citation>
    <scope>IDENTIFICATION</scope>
</reference>
<accession>A0A914W258</accession>
<sequence>MEFVPCAPVYVANHRQHPIIQYKSKRWDDTILEFRYKSAGPKNSNILFYQCIACKNVANQSRLGGEKSGVAHINLINGVIVTNPDNPNTPHNCGAGNNTTTTAEGEEFLQTYDLSPGREMLIFAISDLDMLLEAEFVLCDGNHKYNPPEFHKPGQLYTLHTIVKGECHPFLFTMMKKVDQGAYRKLFDSLRQAMVTRFGHLGNLTHSTWLFDFEQAAMGACIDVFNPLKVQGCAFHYLKAINVKRDSLGLKVPCMEKDEHGVLTHQANSIKKWFKRVRYLCFLPEHLQHCFARDLLRAVPIYPSAIINAQLHEFCLYFESYWLSCPLIRNVWGQFGNSGPQTTNCVEGWHNGLHSHMNGRHPSLVKLIGLFQVSQNTTKFRVRALCTDPLALPKPQKAEVIRRNTLLQEEMPRFYHYCMTAPQTSYQDILNYIDRIIAIGVLSQQL</sequence>
<organism evidence="1 2">
    <name type="scientific">Plectus sambesii</name>
    <dbReference type="NCBI Taxonomy" id="2011161"/>
    <lineage>
        <taxon>Eukaryota</taxon>
        <taxon>Metazoa</taxon>
        <taxon>Ecdysozoa</taxon>
        <taxon>Nematoda</taxon>
        <taxon>Chromadorea</taxon>
        <taxon>Plectida</taxon>
        <taxon>Plectina</taxon>
        <taxon>Plectoidea</taxon>
        <taxon>Plectidae</taxon>
        <taxon>Plectus</taxon>
    </lineage>
</organism>
<proteinExistence type="predicted"/>
<evidence type="ECO:0000313" key="2">
    <source>
        <dbReference type="WBParaSite" id="PSAMB.scaffold3065size19800.g20262.t1"/>
    </source>
</evidence>
<name>A0A914W258_9BILA</name>
<dbReference type="AlphaFoldDB" id="A0A914W258"/>